<proteinExistence type="inferred from homology"/>
<comment type="similarity">
    <text evidence="1">Belongs to the serpin family. Ov-serpin subfamily.</text>
</comment>
<accession>A0A671FQI5</accession>
<protein>
    <submittedName>
        <fullName evidence="3">Serpin family B member 5</fullName>
    </submittedName>
</protein>
<dbReference type="SUPFAM" id="SSF56574">
    <property type="entry name" value="Serpins"/>
    <property type="match status" value="1"/>
</dbReference>
<dbReference type="InterPro" id="IPR042178">
    <property type="entry name" value="Serpin_sf_1"/>
</dbReference>
<dbReference type="GO" id="GO:0004867">
    <property type="term" value="F:serine-type endopeptidase inhibitor activity"/>
    <property type="evidence" value="ECO:0007669"/>
    <property type="project" value="InterPro"/>
</dbReference>
<dbReference type="SMART" id="SM00093">
    <property type="entry name" value="SERPIN"/>
    <property type="match status" value="1"/>
</dbReference>
<dbReference type="AlphaFoldDB" id="A0A671FQI5"/>
<keyword evidence="4" id="KW-1185">Reference proteome</keyword>
<dbReference type="GeneTree" id="ENSGT00940000160674"/>
<dbReference type="InterPro" id="IPR000215">
    <property type="entry name" value="Serpin_fam"/>
</dbReference>
<sequence>MDALQLANSAFAVDLFKQLCEKEPAGNVLFSPICLSTSLSLAQVGTKGDTANEIGQVLHFENVKDVPFGFQTVTSDVNKLSSFYSLKLIKRLYIDKSLNPSTEFISSTKRPYAKEMETVDFKDKLEETKGQINNAIKDLTDGHFENILSDNSISDQTQILVVNAAYFVGKWMKKFPESETKECPFRVNKVGQRVPTIDLKNHSKRRDHKSTPMREIEAQGAACLSW</sequence>
<reference evidence="3" key="4">
    <citation type="submission" date="2025-08" db="UniProtKB">
        <authorList>
            <consortium name="Ensembl"/>
        </authorList>
    </citation>
    <scope>IDENTIFICATION</scope>
</reference>
<dbReference type="PANTHER" id="PTHR11461:SF55">
    <property type="entry name" value="SERPIN B5"/>
    <property type="match status" value="1"/>
</dbReference>
<dbReference type="GO" id="GO:0005615">
    <property type="term" value="C:extracellular space"/>
    <property type="evidence" value="ECO:0007669"/>
    <property type="project" value="InterPro"/>
</dbReference>
<dbReference type="InterPro" id="IPR036186">
    <property type="entry name" value="Serpin_sf"/>
</dbReference>
<reference evidence="4" key="3">
    <citation type="submission" date="2018-12" db="EMBL/GenBank/DDBJ databases">
        <title>G10K-VGP greater horseshoe bat female genome, primary haplotype.</title>
        <authorList>
            <person name="Teeling E."/>
            <person name="Myers G."/>
            <person name="Vernes S."/>
            <person name="Pippel M."/>
            <person name="Winkler S."/>
            <person name="Fedrigo O."/>
            <person name="Rhie A."/>
            <person name="Koren S."/>
            <person name="Phillippy A."/>
            <person name="Lewin H."/>
            <person name="Damas J."/>
            <person name="Howe K."/>
            <person name="Mountcastle J."/>
            <person name="Jarvis E.D."/>
        </authorList>
    </citation>
    <scope>NUCLEOTIDE SEQUENCE [LARGE SCALE GENOMIC DNA]</scope>
</reference>
<dbReference type="Gene3D" id="3.30.497.10">
    <property type="entry name" value="Antithrombin, subunit I, domain 2"/>
    <property type="match status" value="1"/>
</dbReference>
<feature type="domain" description="Serpin" evidence="2">
    <location>
        <begin position="13"/>
        <end position="226"/>
    </location>
</feature>
<dbReference type="InterPro" id="IPR000240">
    <property type="entry name" value="Serpin_B9/Maspin"/>
</dbReference>
<evidence type="ECO:0000313" key="4">
    <source>
        <dbReference type="Proteomes" id="UP000472240"/>
    </source>
</evidence>
<gene>
    <name evidence="3" type="primary">SERPINB5</name>
</gene>
<dbReference type="PRINTS" id="PR00676">
    <property type="entry name" value="MASPIN"/>
</dbReference>
<dbReference type="FunFam" id="3.30.497.10:FF:000009">
    <property type="entry name" value="serpin B5 isoform X2"/>
    <property type="match status" value="1"/>
</dbReference>
<organism evidence="3 4">
    <name type="scientific">Rhinolophus ferrumequinum</name>
    <name type="common">Greater horseshoe bat</name>
    <dbReference type="NCBI Taxonomy" id="59479"/>
    <lineage>
        <taxon>Eukaryota</taxon>
        <taxon>Metazoa</taxon>
        <taxon>Chordata</taxon>
        <taxon>Craniata</taxon>
        <taxon>Vertebrata</taxon>
        <taxon>Euteleostomi</taxon>
        <taxon>Mammalia</taxon>
        <taxon>Eutheria</taxon>
        <taxon>Laurasiatheria</taxon>
        <taxon>Chiroptera</taxon>
        <taxon>Yinpterochiroptera</taxon>
        <taxon>Rhinolophoidea</taxon>
        <taxon>Rhinolophidae</taxon>
        <taxon>Rhinolophinae</taxon>
        <taxon>Rhinolophus</taxon>
    </lineage>
</organism>
<dbReference type="Proteomes" id="UP000472240">
    <property type="component" value="Chromosome 19"/>
</dbReference>
<evidence type="ECO:0000313" key="3">
    <source>
        <dbReference type="Ensembl" id="ENSRFEP00010024688.1"/>
    </source>
</evidence>
<reference evidence="3 4" key="2">
    <citation type="journal article" date="2018" name="Annu Rev Anim Biosci">
        <title>Bat Biology, Genomes, and the Bat1K Project: To Generate Chromosome-Level Genomes for All Living Bat Species.</title>
        <authorList>
            <person name="Teeling E.C."/>
            <person name="Vernes S.C."/>
            <person name="Davalos L.M."/>
            <person name="Ray D.A."/>
            <person name="Gilbert M.T.P."/>
            <person name="Myers E."/>
        </authorList>
    </citation>
    <scope>NUCLEOTIDE SEQUENCE</scope>
</reference>
<dbReference type="Ensembl" id="ENSRFET00010026832.1">
    <property type="protein sequence ID" value="ENSRFEP00010024688.1"/>
    <property type="gene ID" value="ENSRFEG00010016422.1"/>
</dbReference>
<dbReference type="PANTHER" id="PTHR11461">
    <property type="entry name" value="SERINE PROTEASE INHIBITOR, SERPIN"/>
    <property type="match status" value="1"/>
</dbReference>
<evidence type="ECO:0000256" key="1">
    <source>
        <dbReference type="ARBA" id="ARBA00006426"/>
    </source>
</evidence>
<evidence type="ECO:0000259" key="2">
    <source>
        <dbReference type="SMART" id="SM00093"/>
    </source>
</evidence>
<reference evidence="3 4" key="1">
    <citation type="journal article" date="2015" name="Annu Rev Anim Biosci">
        <title>The Genome 10K Project: a way forward.</title>
        <authorList>
            <person name="Koepfli K.P."/>
            <person name="Paten B."/>
            <person name="O'Brien S.J."/>
            <person name="Koepfli K.P."/>
            <person name="Paten B."/>
            <person name="Antunes A."/>
            <person name="Belov K."/>
            <person name="Bustamante C."/>
            <person name="Castoe T.A."/>
            <person name="Clawson H."/>
            <person name="Crawford A.J."/>
            <person name="Diekhans M."/>
            <person name="Distel D."/>
            <person name="Durbin R."/>
            <person name="Earl D."/>
            <person name="Fujita M.K."/>
            <person name="Gamble T."/>
            <person name="Georges A."/>
            <person name="Gemmell N."/>
            <person name="Gilbert M.T."/>
            <person name="Graves J.M."/>
            <person name="Green R.E."/>
            <person name="Hickey G."/>
            <person name="Jarvis E.D."/>
            <person name="Johnson W."/>
            <person name="Komissarov A."/>
            <person name="Korf I."/>
            <person name="Kuhn R."/>
            <person name="Larkin D.M."/>
            <person name="Lewin H."/>
            <person name="Lopez J.V."/>
            <person name="Ma J."/>
            <person name="Marques-Bonet T."/>
            <person name="Miller W."/>
            <person name="Murphy R."/>
            <person name="Pevzner P."/>
            <person name="Shapiro B."/>
            <person name="Steiner C."/>
            <person name="Tamazian G."/>
            <person name="Venkatesh B."/>
            <person name="Wang J."/>
            <person name="Wayne R."/>
            <person name="Wiley E."/>
            <person name="Yang H."/>
            <person name="Zhang G."/>
            <person name="Haussler D."/>
            <person name="Ryder O."/>
            <person name="O'Brien S.J."/>
        </authorList>
    </citation>
    <scope>NUCLEOTIDE SEQUENCE</scope>
</reference>
<reference evidence="3" key="5">
    <citation type="submission" date="2025-09" db="UniProtKB">
        <authorList>
            <consortium name="Ensembl"/>
        </authorList>
    </citation>
    <scope>IDENTIFICATION</scope>
</reference>
<name>A0A671FQI5_RHIFE</name>
<dbReference type="InterPro" id="IPR042185">
    <property type="entry name" value="Serpin_sf_2"/>
</dbReference>
<dbReference type="Gene3D" id="2.30.39.10">
    <property type="entry name" value="Alpha-1-antitrypsin, domain 1"/>
    <property type="match status" value="1"/>
</dbReference>
<dbReference type="Pfam" id="PF00079">
    <property type="entry name" value="Serpin"/>
    <property type="match status" value="1"/>
</dbReference>
<dbReference type="InterPro" id="IPR023796">
    <property type="entry name" value="Serpin_dom"/>
</dbReference>